<name>A0A292IHZ6_9MOLU</name>
<dbReference type="InterPro" id="IPR021222">
    <property type="entry name" value="DUF2714"/>
</dbReference>
<keyword evidence="2" id="KW-1185">Reference proteome</keyword>
<dbReference type="Proteomes" id="UP000261764">
    <property type="component" value="Chromosome I"/>
</dbReference>
<sequence>MSRLKSKKTTQGANIFEQETDIYVKYDEVIQSPDFISFNQLLGSTMLMTNNGPESKVVSLFKQMIGRALNKQIDIVFNSFVISWVRNIRISLTKTIPTIDKSESSNVESLNLVAVTESKVLNDFYKIFNTLVDAYCLDENRYIEVLPNIIVFQVKGTKSLKIIFNKQAILK</sequence>
<reference evidence="1 2" key="1">
    <citation type="journal article" date="2015" name="Clin. Infect. Dis.">
        <title>Genomic Investigations unmask Mycoplasma amphoriforme, a new respiratory pathogen.</title>
        <authorList>
            <person name="Gillespie S.H."/>
            <person name="Ling C.L."/>
            <person name="Oravcova K."/>
            <person name="Pinheiro M."/>
            <person name="Wells L."/>
            <person name="Bryant J.M."/>
            <person name="McHugh T.D."/>
            <person name="Bebear C."/>
            <person name="Webster D."/>
            <person name="Harris S.R."/>
            <person name="Seth-Smith H.M."/>
            <person name="Thomson N.R."/>
        </authorList>
    </citation>
    <scope>NUCLEOTIDE SEQUENCE [LARGE SCALE GENOMIC DNA]</scope>
    <source>
        <strain evidence="1 2">A39</strain>
    </source>
</reference>
<evidence type="ECO:0000313" key="1">
    <source>
        <dbReference type="EMBL" id="CDN40305.1"/>
    </source>
</evidence>
<protein>
    <submittedName>
        <fullName evidence="1">Uncharacterized protein</fullName>
    </submittedName>
</protein>
<dbReference type="RefSeq" id="WP_343251649.1">
    <property type="nucleotide sequence ID" value="NZ_HG937516.1"/>
</dbReference>
<organism evidence="1 2">
    <name type="scientific">Mycoplasma amphoriforme A39</name>
    <dbReference type="NCBI Taxonomy" id="572419"/>
    <lineage>
        <taxon>Bacteria</taxon>
        <taxon>Bacillati</taxon>
        <taxon>Mycoplasmatota</taxon>
        <taxon>Mollicutes</taxon>
        <taxon>Mycoplasmataceae</taxon>
        <taxon>Mycoplasma</taxon>
    </lineage>
</organism>
<proteinExistence type="predicted"/>
<dbReference type="KEGG" id="mamp:MAMA39_01820"/>
<evidence type="ECO:0000313" key="2">
    <source>
        <dbReference type="Proteomes" id="UP000261764"/>
    </source>
</evidence>
<gene>
    <name evidence="1" type="ORF">MAMA39_01820</name>
</gene>
<dbReference type="EMBL" id="HG937516">
    <property type="protein sequence ID" value="CDN40305.1"/>
    <property type="molecule type" value="Genomic_DNA"/>
</dbReference>
<dbReference type="AlphaFoldDB" id="A0A292IHZ6"/>
<accession>A0A292IHZ6</accession>
<dbReference type="Pfam" id="PF10896">
    <property type="entry name" value="DUF2714"/>
    <property type="match status" value="1"/>
</dbReference>